<dbReference type="AlphaFoldDB" id="F4LIW6"/>
<dbReference type="InterPro" id="IPR001029">
    <property type="entry name" value="Flagellin_N"/>
</dbReference>
<dbReference type="OrthoDB" id="9758307at2"/>
<dbReference type="eggNOG" id="COG1344">
    <property type="taxonomic scope" value="Bacteria"/>
</dbReference>
<dbReference type="HOGENOM" id="CLU_024437_7_0_12"/>
<dbReference type="EMBL" id="CP002696">
    <property type="protein sequence ID" value="AEE17275.1"/>
    <property type="molecule type" value="Genomic_DNA"/>
</dbReference>
<dbReference type="InterPro" id="IPR001492">
    <property type="entry name" value="Flagellin"/>
</dbReference>
<dbReference type="Pfam" id="PF07196">
    <property type="entry name" value="Flagellin_IN"/>
    <property type="match status" value="1"/>
</dbReference>
<dbReference type="Gene3D" id="1.20.1330.10">
    <property type="entry name" value="f41 fragment of flagellin, N-terminal domain"/>
    <property type="match status" value="1"/>
</dbReference>
<dbReference type="Proteomes" id="UP000006546">
    <property type="component" value="Chromosome"/>
</dbReference>
<dbReference type="NCBIfam" id="NF005187">
    <property type="entry name" value="PRK06663.1"/>
    <property type="match status" value="1"/>
</dbReference>
<protein>
    <submittedName>
        <fullName evidence="6">Flagellar hook-associated protein 3</fullName>
    </submittedName>
</protein>
<dbReference type="InterPro" id="IPR010810">
    <property type="entry name" value="Flagellin_hook_IN_motif"/>
</dbReference>
<dbReference type="RefSeq" id="WP_013758979.1">
    <property type="nucleotide sequence ID" value="NC_015500.1"/>
</dbReference>
<dbReference type="GO" id="GO:0055040">
    <property type="term" value="C:periplasmic flagellum"/>
    <property type="evidence" value="ECO:0007669"/>
    <property type="project" value="UniProtKB-SubCell"/>
</dbReference>
<dbReference type="NCBIfam" id="TIGR02550">
    <property type="entry name" value="flagell_flgL"/>
    <property type="match status" value="1"/>
</dbReference>
<evidence type="ECO:0000256" key="3">
    <source>
        <dbReference type="ARBA" id="ARBA00022764"/>
    </source>
</evidence>
<evidence type="ECO:0000259" key="5">
    <source>
        <dbReference type="Pfam" id="PF00669"/>
    </source>
</evidence>
<proteinExistence type="predicted"/>
<evidence type="ECO:0000313" key="7">
    <source>
        <dbReference type="Proteomes" id="UP000006546"/>
    </source>
</evidence>
<dbReference type="InterPro" id="IPR013384">
    <property type="entry name" value="Flagell_FlgL"/>
</dbReference>
<dbReference type="GO" id="GO:0071973">
    <property type="term" value="P:bacterial-type flagellum-dependent cell motility"/>
    <property type="evidence" value="ECO:0007669"/>
    <property type="project" value="InterPro"/>
</dbReference>
<keyword evidence="6" id="KW-0966">Cell projection</keyword>
<dbReference type="STRING" id="906968.Trebr_1855"/>
<evidence type="ECO:0000256" key="1">
    <source>
        <dbReference type="ARBA" id="ARBA00004095"/>
    </source>
</evidence>
<dbReference type="SUPFAM" id="SSF64518">
    <property type="entry name" value="Phase 1 flagellin"/>
    <property type="match status" value="1"/>
</dbReference>
<dbReference type="GO" id="GO:0009424">
    <property type="term" value="C:bacterial-type flagellum hook"/>
    <property type="evidence" value="ECO:0007669"/>
    <property type="project" value="InterPro"/>
</dbReference>
<name>F4LIW6_TREBD</name>
<dbReference type="KEGG" id="tbe:Trebr_1855"/>
<reference evidence="7" key="1">
    <citation type="submission" date="2011-04" db="EMBL/GenBank/DDBJ databases">
        <title>The complete genome of Treponema brennaborense DSM 12168.</title>
        <authorList>
            <person name="Lucas S."/>
            <person name="Han J."/>
            <person name="Lapidus A."/>
            <person name="Bruce D."/>
            <person name="Goodwin L."/>
            <person name="Pitluck S."/>
            <person name="Peters L."/>
            <person name="Kyrpides N."/>
            <person name="Mavromatis K."/>
            <person name="Ivanova N."/>
            <person name="Mikhailova N."/>
            <person name="Pagani I."/>
            <person name="Teshima H."/>
            <person name="Detter J.C."/>
            <person name="Tapia R."/>
            <person name="Han C."/>
            <person name="Land M."/>
            <person name="Hauser L."/>
            <person name="Markowitz V."/>
            <person name="Cheng J.-F."/>
            <person name="Hugenholtz P."/>
            <person name="Woyke T."/>
            <person name="Wu D."/>
            <person name="Gronow S."/>
            <person name="Wellnitz S."/>
            <person name="Brambilla E."/>
            <person name="Klenk H.-P."/>
            <person name="Eisen J.A."/>
        </authorList>
    </citation>
    <scope>NUCLEOTIDE SEQUENCE [LARGE SCALE GENOMIC DNA]</scope>
    <source>
        <strain evidence="7">DSM 12168 / CIP 105900 / DD5/3</strain>
    </source>
</reference>
<keyword evidence="3" id="KW-0574">Periplasm</keyword>
<accession>F4LIW6</accession>
<keyword evidence="6" id="KW-0969">Cilium</keyword>
<dbReference type="GO" id="GO:0005198">
    <property type="term" value="F:structural molecule activity"/>
    <property type="evidence" value="ECO:0007669"/>
    <property type="project" value="InterPro"/>
</dbReference>
<sequence length="414" mass="44832">MRRVSSAMTNSDVQGNLRIQESRLNKANNQMGSQQRLQSLREDPLAAGHLVRYQSYLGRVQTFEKNAQTLTDRFSLTEGYMNQSLDVMHRIRELAVTGATGTNTPDDLKNMASEVDELLKELVQNANATGPDGTSLFAGTRTNRTAFDIEMGAVPGSAEPKIAAVRYNGNIDGNKIEVDERAYLEVESAGNKVFWSEPQRLFGSRDASSYRAGADSVISVDGKQIQVAAGDNVYALAAKINVSGAAVRASVDPVTRGLNLQTTDSRQLWLEDASGSVLNDLGLIKDASQRPPYNLGDSTRLSGGSLFDSVIALRDAMLSGDQETIGGRVLGSLDGAVNNLVTRLAQSGAQYERAVQNITRNSATALNVTSQISREGDLDFTKAVTDMKMLEYVHQATLSTAGKMYSNTLLNYMK</sequence>
<comment type="function">
    <text evidence="1">Component of the core of the flagella.</text>
</comment>
<evidence type="ECO:0000313" key="6">
    <source>
        <dbReference type="EMBL" id="AEE17275.1"/>
    </source>
</evidence>
<gene>
    <name evidence="6" type="ordered locus">Trebr_1855</name>
</gene>
<keyword evidence="7" id="KW-1185">Reference proteome</keyword>
<evidence type="ECO:0000256" key="2">
    <source>
        <dbReference type="ARBA" id="ARBA00004631"/>
    </source>
</evidence>
<keyword evidence="6" id="KW-0282">Flagellum</keyword>
<dbReference type="PANTHER" id="PTHR42792:SF1">
    <property type="entry name" value="FLAGELLAR HOOK-ASSOCIATED PROTEIN 3"/>
    <property type="match status" value="1"/>
</dbReference>
<comment type="subcellular location">
    <subcellularLocation>
        <location evidence="2">Periplasmic flagellum</location>
    </subcellularLocation>
</comment>
<keyword evidence="4" id="KW-0975">Bacterial flagellum</keyword>
<organism evidence="6 7">
    <name type="scientific">Treponema brennaborense (strain DSM 12168 / CIP 105900 / DD5/3)</name>
    <dbReference type="NCBI Taxonomy" id="906968"/>
    <lineage>
        <taxon>Bacteria</taxon>
        <taxon>Pseudomonadati</taxon>
        <taxon>Spirochaetota</taxon>
        <taxon>Spirochaetia</taxon>
        <taxon>Spirochaetales</taxon>
        <taxon>Treponemataceae</taxon>
        <taxon>Treponema</taxon>
    </lineage>
</organism>
<evidence type="ECO:0000256" key="4">
    <source>
        <dbReference type="ARBA" id="ARBA00023143"/>
    </source>
</evidence>
<dbReference type="Pfam" id="PF00669">
    <property type="entry name" value="Flagellin_N"/>
    <property type="match status" value="1"/>
</dbReference>
<feature type="domain" description="Flagellin N-terminal" evidence="5">
    <location>
        <begin position="4"/>
        <end position="142"/>
    </location>
</feature>
<dbReference type="PANTHER" id="PTHR42792">
    <property type="entry name" value="FLAGELLIN"/>
    <property type="match status" value="1"/>
</dbReference>